<evidence type="ECO:0000313" key="10">
    <source>
        <dbReference type="EnsemblPlants" id="TuG1812G0100001772.01.T01.cds272814"/>
    </source>
</evidence>
<evidence type="ECO:0000256" key="7">
    <source>
        <dbReference type="ARBA" id="ARBA00038043"/>
    </source>
</evidence>
<dbReference type="PANTHER" id="PTHR48059:SF30">
    <property type="entry name" value="OS06G0587000 PROTEIN"/>
    <property type="match status" value="1"/>
</dbReference>
<dbReference type="InterPro" id="IPR032675">
    <property type="entry name" value="LRR_dom_sf"/>
</dbReference>
<comment type="similarity">
    <text evidence="7">Belongs to the polygalacturonase-inhibiting protein family.</text>
</comment>
<keyword evidence="6" id="KW-0472">Membrane</keyword>
<dbReference type="Gene3D" id="3.80.10.10">
    <property type="entry name" value="Ribonuclease Inhibitor"/>
    <property type="match status" value="1"/>
</dbReference>
<dbReference type="SUPFAM" id="SSF52058">
    <property type="entry name" value="L domain-like"/>
    <property type="match status" value="1"/>
</dbReference>
<reference evidence="11" key="1">
    <citation type="journal article" date="2013" name="Nature">
        <title>Draft genome of the wheat A-genome progenitor Triticum urartu.</title>
        <authorList>
            <person name="Ling H.Q."/>
            <person name="Zhao S."/>
            <person name="Liu D."/>
            <person name="Wang J."/>
            <person name="Sun H."/>
            <person name="Zhang C."/>
            <person name="Fan H."/>
            <person name="Li D."/>
            <person name="Dong L."/>
            <person name="Tao Y."/>
            <person name="Gao C."/>
            <person name="Wu H."/>
            <person name="Li Y."/>
            <person name="Cui Y."/>
            <person name="Guo X."/>
            <person name="Zheng S."/>
            <person name="Wang B."/>
            <person name="Yu K."/>
            <person name="Liang Q."/>
            <person name="Yang W."/>
            <person name="Lou X."/>
            <person name="Chen J."/>
            <person name="Feng M."/>
            <person name="Jian J."/>
            <person name="Zhang X."/>
            <person name="Luo G."/>
            <person name="Jiang Y."/>
            <person name="Liu J."/>
            <person name="Wang Z."/>
            <person name="Sha Y."/>
            <person name="Zhang B."/>
            <person name="Wu H."/>
            <person name="Tang D."/>
            <person name="Shen Q."/>
            <person name="Xue P."/>
            <person name="Zou S."/>
            <person name="Wang X."/>
            <person name="Liu X."/>
            <person name="Wang F."/>
            <person name="Yang Y."/>
            <person name="An X."/>
            <person name="Dong Z."/>
            <person name="Zhang K."/>
            <person name="Zhang X."/>
            <person name="Luo M.C."/>
            <person name="Dvorak J."/>
            <person name="Tong Y."/>
            <person name="Wang J."/>
            <person name="Yang H."/>
            <person name="Li Z."/>
            <person name="Wang D."/>
            <person name="Zhang A."/>
            <person name="Wang J."/>
        </authorList>
    </citation>
    <scope>NUCLEOTIDE SEQUENCE</scope>
    <source>
        <strain evidence="11">cv. G1812</strain>
    </source>
</reference>
<dbReference type="GO" id="GO:0016020">
    <property type="term" value="C:membrane"/>
    <property type="evidence" value="ECO:0007669"/>
    <property type="project" value="UniProtKB-SubCell"/>
</dbReference>
<evidence type="ECO:0000256" key="6">
    <source>
        <dbReference type="ARBA" id="ARBA00023136"/>
    </source>
</evidence>
<keyword evidence="5" id="KW-0677">Repeat</keyword>
<dbReference type="AlphaFoldDB" id="A0A8R7P2X9"/>
<reference evidence="10" key="2">
    <citation type="submission" date="2018-03" db="EMBL/GenBank/DDBJ databases">
        <title>The Triticum urartu genome reveals the dynamic nature of wheat genome evolution.</title>
        <authorList>
            <person name="Ling H."/>
            <person name="Ma B."/>
            <person name="Shi X."/>
            <person name="Liu H."/>
            <person name="Dong L."/>
            <person name="Sun H."/>
            <person name="Cao Y."/>
            <person name="Gao Q."/>
            <person name="Zheng S."/>
            <person name="Li Y."/>
            <person name="Yu Y."/>
            <person name="Du H."/>
            <person name="Qi M."/>
            <person name="Li Y."/>
            <person name="Yu H."/>
            <person name="Cui Y."/>
            <person name="Wang N."/>
            <person name="Chen C."/>
            <person name="Wu H."/>
            <person name="Zhao Y."/>
            <person name="Zhang J."/>
            <person name="Li Y."/>
            <person name="Zhou W."/>
            <person name="Zhang B."/>
            <person name="Hu W."/>
            <person name="Eijk M."/>
            <person name="Tang J."/>
            <person name="Witsenboer H."/>
            <person name="Zhao S."/>
            <person name="Li Z."/>
            <person name="Zhang A."/>
            <person name="Wang D."/>
            <person name="Liang C."/>
        </authorList>
    </citation>
    <scope>NUCLEOTIDE SEQUENCE [LARGE SCALE GENOMIC DNA]</scope>
    <source>
        <strain evidence="10">cv. G1812</strain>
    </source>
</reference>
<keyword evidence="3" id="KW-0433">Leucine-rich repeat</keyword>
<dbReference type="Proteomes" id="UP000015106">
    <property type="component" value="Chromosome 1"/>
</dbReference>
<organism evidence="10 11">
    <name type="scientific">Triticum urartu</name>
    <name type="common">Red wild einkorn</name>
    <name type="synonym">Crithodium urartu</name>
    <dbReference type="NCBI Taxonomy" id="4572"/>
    <lineage>
        <taxon>Eukaryota</taxon>
        <taxon>Viridiplantae</taxon>
        <taxon>Streptophyta</taxon>
        <taxon>Embryophyta</taxon>
        <taxon>Tracheophyta</taxon>
        <taxon>Spermatophyta</taxon>
        <taxon>Magnoliopsida</taxon>
        <taxon>Liliopsida</taxon>
        <taxon>Poales</taxon>
        <taxon>Poaceae</taxon>
        <taxon>BOP clade</taxon>
        <taxon>Pooideae</taxon>
        <taxon>Triticodae</taxon>
        <taxon>Triticeae</taxon>
        <taxon>Triticinae</taxon>
        <taxon>Triticum</taxon>
    </lineage>
</organism>
<evidence type="ECO:0000313" key="11">
    <source>
        <dbReference type="Proteomes" id="UP000015106"/>
    </source>
</evidence>
<dbReference type="InterPro" id="IPR013210">
    <property type="entry name" value="LRR_N_plant-typ"/>
</dbReference>
<dbReference type="FunFam" id="3.80.10.10:FF:000400">
    <property type="entry name" value="Nuclear pore complex protein NUP107"/>
    <property type="match status" value="1"/>
</dbReference>
<feature type="signal peptide" evidence="8">
    <location>
        <begin position="1"/>
        <end position="24"/>
    </location>
</feature>
<name>A0A8R7P2X9_TRIUA</name>
<dbReference type="EnsemblPlants" id="TuG1812G0100001772.01.T01">
    <property type="protein sequence ID" value="TuG1812G0100001772.01.T01.cds272814"/>
    <property type="gene ID" value="TuG1812G0100001772.01"/>
</dbReference>
<evidence type="ECO:0000256" key="4">
    <source>
        <dbReference type="ARBA" id="ARBA00022729"/>
    </source>
</evidence>
<protein>
    <recommendedName>
        <fullName evidence="9">Leucine-rich repeat-containing N-terminal plant-type domain-containing protein</fullName>
    </recommendedName>
</protein>
<evidence type="ECO:0000256" key="2">
    <source>
        <dbReference type="ARBA" id="ARBA00004370"/>
    </source>
</evidence>
<dbReference type="Pfam" id="PF08263">
    <property type="entry name" value="LRRNT_2"/>
    <property type="match status" value="1"/>
</dbReference>
<accession>A0A8R7P2X9</accession>
<reference evidence="10" key="3">
    <citation type="submission" date="2022-06" db="UniProtKB">
        <authorList>
            <consortium name="EnsemblPlants"/>
        </authorList>
    </citation>
    <scope>IDENTIFICATION</scope>
</reference>
<dbReference type="InterPro" id="IPR001611">
    <property type="entry name" value="Leu-rich_rpt"/>
</dbReference>
<dbReference type="PANTHER" id="PTHR48059">
    <property type="entry name" value="POLYGALACTURONASE INHIBITOR 1"/>
    <property type="match status" value="1"/>
</dbReference>
<evidence type="ECO:0000256" key="8">
    <source>
        <dbReference type="SAM" id="SignalP"/>
    </source>
</evidence>
<comment type="subcellular location">
    <subcellularLocation>
        <location evidence="1">Cell envelope</location>
    </subcellularLocation>
    <subcellularLocation>
        <location evidence="2">Membrane</location>
    </subcellularLocation>
</comment>
<dbReference type="InterPro" id="IPR051848">
    <property type="entry name" value="PGIP"/>
</dbReference>
<feature type="chain" id="PRO_5035913612" description="Leucine-rich repeat-containing N-terminal plant-type domain-containing protein" evidence="8">
    <location>
        <begin position="25"/>
        <end position="157"/>
    </location>
</feature>
<dbReference type="Gramene" id="TuG1812G0100001772.01.T01">
    <property type="protein sequence ID" value="TuG1812G0100001772.01.T01.cds272814"/>
    <property type="gene ID" value="TuG1812G0100001772.01"/>
</dbReference>
<dbReference type="Pfam" id="PF13855">
    <property type="entry name" value="LRR_8"/>
    <property type="match status" value="1"/>
</dbReference>
<evidence type="ECO:0000256" key="3">
    <source>
        <dbReference type="ARBA" id="ARBA00022614"/>
    </source>
</evidence>
<keyword evidence="4 8" id="KW-0732">Signal</keyword>
<feature type="domain" description="Leucine-rich repeat-containing N-terminal plant-type" evidence="9">
    <location>
        <begin position="30"/>
        <end position="68"/>
    </location>
</feature>
<keyword evidence="11" id="KW-1185">Reference proteome</keyword>
<evidence type="ECO:0000256" key="1">
    <source>
        <dbReference type="ARBA" id="ARBA00004196"/>
    </source>
</evidence>
<proteinExistence type="inferred from homology"/>
<evidence type="ECO:0000259" key="9">
    <source>
        <dbReference type="Pfam" id="PF08263"/>
    </source>
</evidence>
<evidence type="ECO:0000256" key="5">
    <source>
        <dbReference type="ARBA" id="ARBA00022737"/>
    </source>
</evidence>
<dbReference type="PRINTS" id="PR00019">
    <property type="entry name" value="LEURICHRPT"/>
</dbReference>
<sequence>MFPALNLLLFPHLLLLETTSYSHALPLSNETDHNALLAFKAGLNYQSDALASWNITTDLCKWRGVMCSLRHKRRVLALNLSPTGLFGYITPSLGNLTYLRSLDLSYNLLHGEIPRVIGQLTQMSYLDLSNNSLQGEMPWTIGQLPWLTYLYLSNNSL</sequence>